<dbReference type="Pfam" id="PF13641">
    <property type="entry name" value="Glyco_tranf_2_3"/>
    <property type="match status" value="1"/>
</dbReference>
<evidence type="ECO:0000256" key="1">
    <source>
        <dbReference type="ARBA" id="ARBA00004776"/>
    </source>
</evidence>
<evidence type="ECO:0000313" key="5">
    <source>
        <dbReference type="EMBL" id="RMB58148.1"/>
    </source>
</evidence>
<protein>
    <submittedName>
        <fullName evidence="5">Glycosyltransferase family 2 protein</fullName>
    </submittedName>
</protein>
<dbReference type="SUPFAM" id="SSF53448">
    <property type="entry name" value="Nucleotide-diphospho-sugar transferases"/>
    <property type="match status" value="1"/>
</dbReference>
<organism evidence="5 6">
    <name type="scientific">Tessaracoccus antarcticus</name>
    <dbReference type="NCBI Taxonomy" id="2479848"/>
    <lineage>
        <taxon>Bacteria</taxon>
        <taxon>Bacillati</taxon>
        <taxon>Actinomycetota</taxon>
        <taxon>Actinomycetes</taxon>
        <taxon>Propionibacteriales</taxon>
        <taxon>Propionibacteriaceae</taxon>
        <taxon>Tessaracoccus</taxon>
    </lineage>
</organism>
<dbReference type="Gene3D" id="3.90.550.10">
    <property type="entry name" value="Spore Coat Polysaccharide Biosynthesis Protein SpsA, Chain A"/>
    <property type="match status" value="1"/>
</dbReference>
<dbReference type="PANTHER" id="PTHR43179">
    <property type="entry name" value="RHAMNOSYLTRANSFERASE WBBL"/>
    <property type="match status" value="1"/>
</dbReference>
<keyword evidence="4 5" id="KW-0808">Transferase</keyword>
<comment type="similarity">
    <text evidence="2">Belongs to the glycosyltransferase 2 family.</text>
</comment>
<evidence type="ECO:0000256" key="3">
    <source>
        <dbReference type="ARBA" id="ARBA00022676"/>
    </source>
</evidence>
<dbReference type="PANTHER" id="PTHR43179:SF12">
    <property type="entry name" value="GALACTOFURANOSYLTRANSFERASE GLFT2"/>
    <property type="match status" value="1"/>
</dbReference>
<dbReference type="InterPro" id="IPR029044">
    <property type="entry name" value="Nucleotide-diphossugar_trans"/>
</dbReference>
<dbReference type="AlphaFoldDB" id="A0A3M0G0J9"/>
<comment type="caution">
    <text evidence="5">The sequence shown here is derived from an EMBL/GenBank/DDBJ whole genome shotgun (WGS) entry which is preliminary data.</text>
</comment>
<keyword evidence="6" id="KW-1185">Reference proteome</keyword>
<keyword evidence="3" id="KW-0328">Glycosyltransferase</keyword>
<name>A0A3M0G0J9_9ACTN</name>
<comment type="pathway">
    <text evidence="1">Cell wall biogenesis; cell wall polysaccharide biosynthesis.</text>
</comment>
<dbReference type="GO" id="GO:0016757">
    <property type="term" value="F:glycosyltransferase activity"/>
    <property type="evidence" value="ECO:0007669"/>
    <property type="project" value="UniProtKB-KW"/>
</dbReference>
<dbReference type="EMBL" id="REFW01000004">
    <property type="protein sequence ID" value="RMB58148.1"/>
    <property type="molecule type" value="Genomic_DNA"/>
</dbReference>
<reference evidence="5 6" key="1">
    <citation type="submission" date="2018-10" db="EMBL/GenBank/DDBJ databases">
        <title>Tessaracoccus antarcticuss sp. nov., isolated from sediment.</title>
        <authorList>
            <person name="Zhou L.Y."/>
            <person name="Du Z.J."/>
        </authorList>
    </citation>
    <scope>NUCLEOTIDE SEQUENCE [LARGE SCALE GENOMIC DNA]</scope>
    <source>
        <strain evidence="5 6">JDX10</strain>
    </source>
</reference>
<evidence type="ECO:0000256" key="4">
    <source>
        <dbReference type="ARBA" id="ARBA00022679"/>
    </source>
</evidence>
<dbReference type="OrthoDB" id="9771846at2"/>
<sequence length="314" mass="34428">MNGNNQNTRLAFLVVNFGSSTLLARNLAPAVRECRPDVVVVVDCWSGEDERQRVTELSAAEGWDLVSLPDNRGFGGGMNAGAARARQLGATQLLLINPDARIDSSALDLLSTVAAEYPDALVAPRVVDAEGKTWFAGAVLHLSDGATSGRSARLPEATDGIWEWISGACMMLSMQLWDAVGGFDESYFLYWEDVDLSRRVTARGGRLIVVQEATVLHEEGGTHKDQVEGRGKSGTYYHYMIRNRLMFATKHLDAEGIRRWRRASVTNAWAVLLQGGRRQFLHPVAPARAAWRGLREGMALAAFALKNDGSERQT</sequence>
<evidence type="ECO:0000256" key="2">
    <source>
        <dbReference type="ARBA" id="ARBA00006739"/>
    </source>
</evidence>
<proteinExistence type="inferred from homology"/>
<gene>
    <name evidence="5" type="ORF">EAX62_13090</name>
</gene>
<evidence type="ECO:0000313" key="6">
    <source>
        <dbReference type="Proteomes" id="UP000275256"/>
    </source>
</evidence>
<dbReference type="Proteomes" id="UP000275256">
    <property type="component" value="Unassembled WGS sequence"/>
</dbReference>
<accession>A0A3M0G0J9</accession>